<sequence length="56" mass="6140">MPALSLSGSFELIIRINSSIEFSCMEDTINCLVTKIAVLSTRVHLSCVVSPTRRSL</sequence>
<accession>A0AAV2AUT2</accession>
<feature type="non-terminal residue" evidence="1">
    <location>
        <position position="56"/>
    </location>
</feature>
<evidence type="ECO:0000313" key="2">
    <source>
        <dbReference type="Proteomes" id="UP001497382"/>
    </source>
</evidence>
<organism evidence="1 2">
    <name type="scientific">Larinioides sclopetarius</name>
    <dbReference type="NCBI Taxonomy" id="280406"/>
    <lineage>
        <taxon>Eukaryota</taxon>
        <taxon>Metazoa</taxon>
        <taxon>Ecdysozoa</taxon>
        <taxon>Arthropoda</taxon>
        <taxon>Chelicerata</taxon>
        <taxon>Arachnida</taxon>
        <taxon>Araneae</taxon>
        <taxon>Araneomorphae</taxon>
        <taxon>Entelegynae</taxon>
        <taxon>Araneoidea</taxon>
        <taxon>Araneidae</taxon>
        <taxon>Larinioides</taxon>
    </lineage>
</organism>
<dbReference type="AlphaFoldDB" id="A0AAV2AUT2"/>
<evidence type="ECO:0000313" key="1">
    <source>
        <dbReference type="EMBL" id="CAL1287346.1"/>
    </source>
</evidence>
<dbReference type="Proteomes" id="UP001497382">
    <property type="component" value="Unassembled WGS sequence"/>
</dbReference>
<dbReference type="EMBL" id="CAXIEN010000216">
    <property type="protein sequence ID" value="CAL1287346.1"/>
    <property type="molecule type" value="Genomic_DNA"/>
</dbReference>
<protein>
    <submittedName>
        <fullName evidence="1">Uncharacterized protein</fullName>
    </submittedName>
</protein>
<comment type="caution">
    <text evidence="1">The sequence shown here is derived from an EMBL/GenBank/DDBJ whole genome shotgun (WGS) entry which is preliminary data.</text>
</comment>
<name>A0AAV2AUT2_9ARAC</name>
<reference evidence="1 2" key="1">
    <citation type="submission" date="2024-04" db="EMBL/GenBank/DDBJ databases">
        <authorList>
            <person name="Rising A."/>
            <person name="Reimegard J."/>
            <person name="Sonavane S."/>
            <person name="Akerstrom W."/>
            <person name="Nylinder S."/>
            <person name="Hedman E."/>
            <person name="Kallberg Y."/>
        </authorList>
    </citation>
    <scope>NUCLEOTIDE SEQUENCE [LARGE SCALE GENOMIC DNA]</scope>
</reference>
<gene>
    <name evidence="1" type="ORF">LARSCL_LOCUS14773</name>
</gene>
<keyword evidence="2" id="KW-1185">Reference proteome</keyword>
<proteinExistence type="predicted"/>